<comment type="catalytic activity">
    <reaction evidence="13">
        <text>a lipid A disaccharide + ATP = a lipid IVA + ADP + H(+)</text>
        <dbReference type="Rhea" id="RHEA:67840"/>
        <dbReference type="ChEBI" id="CHEBI:15378"/>
        <dbReference type="ChEBI" id="CHEBI:30616"/>
        <dbReference type="ChEBI" id="CHEBI:176343"/>
        <dbReference type="ChEBI" id="CHEBI:176425"/>
        <dbReference type="ChEBI" id="CHEBI:456216"/>
        <dbReference type="EC" id="2.7.1.130"/>
    </reaction>
</comment>
<comment type="pathway">
    <text evidence="2 13">Glycolipid biosynthesis; lipid IV(A) biosynthesis; lipid IV(A) from (3R)-3-hydroxytetradecanoyl-[acyl-carrier-protein] and UDP-N-acetyl-alpha-D-glucosamine: step 6/6.</text>
</comment>
<comment type="caution">
    <text evidence="14">The sequence shown here is derived from an EMBL/GenBank/DDBJ whole genome shotgun (WGS) entry which is preliminary data.</text>
</comment>
<organism evidence="14 15">
    <name type="scientific">Nonlabens tegetincola</name>
    <dbReference type="NCBI Taxonomy" id="323273"/>
    <lineage>
        <taxon>Bacteria</taxon>
        <taxon>Pseudomonadati</taxon>
        <taxon>Bacteroidota</taxon>
        <taxon>Flavobacteriia</taxon>
        <taxon>Flavobacteriales</taxon>
        <taxon>Flavobacteriaceae</taxon>
        <taxon>Nonlabens</taxon>
    </lineage>
</organism>
<evidence type="ECO:0000256" key="13">
    <source>
        <dbReference type="HAMAP-Rule" id="MF_00409"/>
    </source>
</evidence>
<dbReference type="PANTHER" id="PTHR42724">
    <property type="entry name" value="TETRAACYLDISACCHARIDE 4'-KINASE"/>
    <property type="match status" value="1"/>
</dbReference>
<gene>
    <name evidence="13" type="primary">lpxK</name>
    <name evidence="14" type="ORF">JCM19294_1305</name>
</gene>
<dbReference type="GO" id="GO:0005886">
    <property type="term" value="C:plasma membrane"/>
    <property type="evidence" value="ECO:0007669"/>
    <property type="project" value="TreeGrafter"/>
</dbReference>
<evidence type="ECO:0000256" key="7">
    <source>
        <dbReference type="ARBA" id="ARBA00022679"/>
    </source>
</evidence>
<evidence type="ECO:0000256" key="2">
    <source>
        <dbReference type="ARBA" id="ARBA00004870"/>
    </source>
</evidence>
<dbReference type="STRING" id="319236.BST91_01580"/>
<evidence type="ECO:0000256" key="12">
    <source>
        <dbReference type="ARBA" id="ARBA00029757"/>
    </source>
</evidence>
<evidence type="ECO:0000313" key="14">
    <source>
        <dbReference type="EMBL" id="GAK97259.1"/>
    </source>
</evidence>
<evidence type="ECO:0000256" key="11">
    <source>
        <dbReference type="ARBA" id="ARBA00023098"/>
    </source>
</evidence>
<keyword evidence="11 13" id="KW-0443">Lipid metabolism</keyword>
<dbReference type="InterPro" id="IPR027417">
    <property type="entry name" value="P-loop_NTPase"/>
</dbReference>
<evidence type="ECO:0000256" key="6">
    <source>
        <dbReference type="ARBA" id="ARBA00022556"/>
    </source>
</evidence>
<evidence type="ECO:0000313" key="15">
    <source>
        <dbReference type="Proteomes" id="UP000029221"/>
    </source>
</evidence>
<proteinExistence type="inferred from homology"/>
<keyword evidence="5 13" id="KW-0444">Lipid biosynthesis</keyword>
<comment type="function">
    <text evidence="1 13">Transfers the gamma-phosphate of ATP to the 4'-position of a tetraacyldisaccharide 1-phosphate intermediate (termed DS-1-P) to form tetraacyldisaccharide 1,4'-bis-phosphate (lipid IVA).</text>
</comment>
<dbReference type="EC" id="2.7.1.130" evidence="3 13"/>
<dbReference type="GO" id="GO:0005524">
    <property type="term" value="F:ATP binding"/>
    <property type="evidence" value="ECO:0007669"/>
    <property type="project" value="UniProtKB-UniRule"/>
</dbReference>
<evidence type="ECO:0000256" key="3">
    <source>
        <dbReference type="ARBA" id="ARBA00012071"/>
    </source>
</evidence>
<name>A0A090Q2F2_9FLAO</name>
<dbReference type="EMBL" id="BBML01000005">
    <property type="protein sequence ID" value="GAK97259.1"/>
    <property type="molecule type" value="Genomic_DNA"/>
</dbReference>
<evidence type="ECO:0000256" key="4">
    <source>
        <dbReference type="ARBA" id="ARBA00016436"/>
    </source>
</evidence>
<dbReference type="eggNOG" id="COG1663">
    <property type="taxonomic scope" value="Bacteria"/>
</dbReference>
<reference evidence="14" key="1">
    <citation type="journal article" date="2014" name="Genome Announc.">
        <title>Draft Genome Sequences of Marine Flavobacterium Nonlabens Strains NR17, NR24, NR27, NR32, NR33, and Ara13.</title>
        <authorList>
            <person name="Nakanishi M."/>
            <person name="Meirelles P."/>
            <person name="Suzuki R."/>
            <person name="Takatani N."/>
            <person name="Mino S."/>
            <person name="Suda W."/>
            <person name="Oshima K."/>
            <person name="Hattori M."/>
            <person name="Ohkuma M."/>
            <person name="Hosokawa M."/>
            <person name="Miyashita K."/>
            <person name="Thompson F.L."/>
            <person name="Niwa A."/>
            <person name="Sawabe T."/>
            <person name="Sawabe T."/>
        </authorList>
    </citation>
    <scope>NUCLEOTIDE SEQUENCE [LARGE SCALE GENOMIC DNA]</scope>
    <source>
        <strain evidence="14">JCM 19294</strain>
    </source>
</reference>
<dbReference type="InterPro" id="IPR003758">
    <property type="entry name" value="LpxK"/>
</dbReference>
<evidence type="ECO:0000256" key="1">
    <source>
        <dbReference type="ARBA" id="ARBA00002274"/>
    </source>
</evidence>
<evidence type="ECO:0000256" key="9">
    <source>
        <dbReference type="ARBA" id="ARBA00022777"/>
    </source>
</evidence>
<dbReference type="HAMAP" id="MF_00409">
    <property type="entry name" value="LpxK"/>
    <property type="match status" value="1"/>
</dbReference>
<comment type="similarity">
    <text evidence="13">Belongs to the LpxK family.</text>
</comment>
<keyword evidence="10 13" id="KW-0067">ATP-binding</keyword>
<sequence length="314" mass="35748">MYDGITRVRNWAFDKGLLVSKSYDIPVIAVGNLSTGGTGKTPMVEYLIDLLANKRVAVLSRGYGRKTRGFKYVGTDSLPKEVGDEPAQIKQKFGNSIISAVCESRVEGIDRIISQNTVDVIILDDAYQHRYIKASDYILLTSYDKLYSDDFVLPAGNLRESRKGASRATCIVVTKCPVDLTDQNRLEIKKKLRVLPEQKLFFSYIDYQQNVISEGELFPLKSLDNQTIAAVAGIAKPAFFFKHLEENLNNVVTYTYQDHFDYNHSTLQNWSEDVIITTEKDYVKLKKFKQLNLFYLPIKNKFLGNKLELNDLNI</sequence>
<evidence type="ECO:0000256" key="8">
    <source>
        <dbReference type="ARBA" id="ARBA00022741"/>
    </source>
</evidence>
<keyword evidence="6 13" id="KW-0441">Lipid A biosynthesis</keyword>
<dbReference type="AlphaFoldDB" id="A0A090Q2F2"/>
<evidence type="ECO:0000256" key="10">
    <source>
        <dbReference type="ARBA" id="ARBA00022840"/>
    </source>
</evidence>
<evidence type="ECO:0000256" key="5">
    <source>
        <dbReference type="ARBA" id="ARBA00022516"/>
    </source>
</evidence>
<dbReference type="GO" id="GO:0009244">
    <property type="term" value="P:lipopolysaccharide core region biosynthetic process"/>
    <property type="evidence" value="ECO:0007669"/>
    <property type="project" value="TreeGrafter"/>
</dbReference>
<dbReference type="GO" id="GO:0009029">
    <property type="term" value="F:lipid-A 4'-kinase activity"/>
    <property type="evidence" value="ECO:0007669"/>
    <property type="project" value="UniProtKB-UniRule"/>
</dbReference>
<keyword evidence="8 13" id="KW-0547">Nucleotide-binding</keyword>
<dbReference type="Proteomes" id="UP000029221">
    <property type="component" value="Unassembled WGS sequence"/>
</dbReference>
<keyword evidence="15" id="KW-1185">Reference proteome</keyword>
<accession>A0A090Q2F2</accession>
<feature type="binding site" evidence="13">
    <location>
        <begin position="34"/>
        <end position="41"/>
    </location>
    <ligand>
        <name>ATP</name>
        <dbReference type="ChEBI" id="CHEBI:30616"/>
    </ligand>
</feature>
<dbReference type="Pfam" id="PF02606">
    <property type="entry name" value="LpxK"/>
    <property type="match status" value="1"/>
</dbReference>
<dbReference type="GO" id="GO:0009245">
    <property type="term" value="P:lipid A biosynthetic process"/>
    <property type="evidence" value="ECO:0007669"/>
    <property type="project" value="UniProtKB-UniRule"/>
</dbReference>
<dbReference type="UniPathway" id="UPA00359">
    <property type="reaction ID" value="UER00482"/>
</dbReference>
<dbReference type="SUPFAM" id="SSF52540">
    <property type="entry name" value="P-loop containing nucleoside triphosphate hydrolases"/>
    <property type="match status" value="1"/>
</dbReference>
<dbReference type="PANTHER" id="PTHR42724:SF1">
    <property type="entry name" value="TETRAACYLDISACCHARIDE 4'-KINASE, MITOCHONDRIAL-RELATED"/>
    <property type="match status" value="1"/>
</dbReference>
<dbReference type="NCBIfam" id="TIGR00682">
    <property type="entry name" value="lpxK"/>
    <property type="match status" value="1"/>
</dbReference>
<keyword evidence="9 13" id="KW-0418">Kinase</keyword>
<keyword evidence="7 13" id="KW-0808">Transferase</keyword>
<protein>
    <recommendedName>
        <fullName evidence="4 13">Tetraacyldisaccharide 4'-kinase</fullName>
        <ecNumber evidence="3 13">2.7.1.130</ecNumber>
    </recommendedName>
    <alternativeName>
        <fullName evidence="12 13">Lipid A 4'-kinase</fullName>
    </alternativeName>
</protein>